<proteinExistence type="inferred from homology"/>
<dbReference type="AlphaFoldDB" id="A0A319DAE6"/>
<sequence length="482" mass="53047">QECIGYGSDQDGYLQSEDCLYLNVIRPHGYENASLPVLVWIHGGGFRAGGTPDVRYNLTFIVENSVRIGKPILAVGIAYRLGPFGFFNGDDVAAEGALNLGLKDQRLGLHWVHENIGGFGGDPQRVTIYGQSAGSESVGYHIRAFNGRDDRLFRAGIMESGPVIPQGPLNLTDAYQSRYDGMVAEAGCSDSPKKLDCLRALPFTVLNNILNTSAYDVDWEPTVDGDLVARFPSQQVADGAFVAVPIIAGTTSDEGTTQCPSPVNSTAELRGWMQSTSTNSSYQLAIPESLIDQLLPLYPNTTDFGIPSSEELGGDVKFPQPYGRAFRQTAAYFGDQVFIASRRRTCEVWAAHNLTAYCYRFNTKPSGETWEEGVAHFTDLAFIFNNLAGYGYDPSPFANKSESYIELSYLMAGSWASFVSDLDPNAWSGRGRNATRTDWPRYTVSQPRNLVWDANVTTYAEPDTWRSEGIALINENARLYQR</sequence>
<accession>A0A319DAE6</accession>
<evidence type="ECO:0000256" key="1">
    <source>
        <dbReference type="ARBA" id="ARBA00005964"/>
    </source>
</evidence>
<evidence type="ECO:0000259" key="4">
    <source>
        <dbReference type="Pfam" id="PF00135"/>
    </source>
</evidence>
<name>A0A319DAE6_9EURO</name>
<dbReference type="InterPro" id="IPR019826">
    <property type="entry name" value="Carboxylesterase_B_AS"/>
</dbReference>
<keyword evidence="6" id="KW-1185">Reference proteome</keyword>
<dbReference type="STRING" id="1448320.A0A319DAE6"/>
<evidence type="ECO:0000256" key="2">
    <source>
        <dbReference type="ARBA" id="ARBA00022801"/>
    </source>
</evidence>
<dbReference type="InterPro" id="IPR050309">
    <property type="entry name" value="Type-B_Carboxylest/Lipase"/>
</dbReference>
<dbReference type="Gene3D" id="3.40.50.1820">
    <property type="entry name" value="alpha/beta hydrolase"/>
    <property type="match status" value="1"/>
</dbReference>
<dbReference type="EC" id="3.1.1.-" evidence="3"/>
<gene>
    <name evidence="5" type="ORF">BO71DRAFT_339706</name>
</gene>
<dbReference type="InterPro" id="IPR029058">
    <property type="entry name" value="AB_hydrolase_fold"/>
</dbReference>
<dbReference type="SUPFAM" id="SSF53474">
    <property type="entry name" value="alpha/beta-Hydrolases"/>
    <property type="match status" value="1"/>
</dbReference>
<evidence type="ECO:0000313" key="6">
    <source>
        <dbReference type="Proteomes" id="UP000247810"/>
    </source>
</evidence>
<dbReference type="Proteomes" id="UP000247810">
    <property type="component" value="Unassembled WGS sequence"/>
</dbReference>
<dbReference type="GO" id="GO:0016787">
    <property type="term" value="F:hydrolase activity"/>
    <property type="evidence" value="ECO:0007669"/>
    <property type="project" value="UniProtKB-KW"/>
</dbReference>
<keyword evidence="2 3" id="KW-0378">Hydrolase</keyword>
<protein>
    <recommendedName>
        <fullName evidence="3">Carboxylic ester hydrolase</fullName>
        <ecNumber evidence="3">3.1.1.-</ecNumber>
    </recommendedName>
</protein>
<evidence type="ECO:0000256" key="3">
    <source>
        <dbReference type="RuleBase" id="RU361235"/>
    </source>
</evidence>
<dbReference type="InterPro" id="IPR019819">
    <property type="entry name" value="Carboxylesterase_B_CS"/>
</dbReference>
<dbReference type="PROSITE" id="PS00941">
    <property type="entry name" value="CARBOXYLESTERASE_B_2"/>
    <property type="match status" value="1"/>
</dbReference>
<dbReference type="PANTHER" id="PTHR11559">
    <property type="entry name" value="CARBOXYLESTERASE"/>
    <property type="match status" value="1"/>
</dbReference>
<reference evidence="5 6" key="1">
    <citation type="submission" date="2018-02" db="EMBL/GenBank/DDBJ databases">
        <title>The genomes of Aspergillus section Nigri reveals drivers in fungal speciation.</title>
        <authorList>
            <consortium name="DOE Joint Genome Institute"/>
            <person name="Vesth T.C."/>
            <person name="Nybo J."/>
            <person name="Theobald S."/>
            <person name="Brandl J."/>
            <person name="Frisvad J.C."/>
            <person name="Nielsen K.F."/>
            <person name="Lyhne E.K."/>
            <person name="Kogle M.E."/>
            <person name="Kuo A."/>
            <person name="Riley R."/>
            <person name="Clum A."/>
            <person name="Nolan M."/>
            <person name="Lipzen A."/>
            <person name="Salamov A."/>
            <person name="Henrissat B."/>
            <person name="Wiebenga A."/>
            <person name="De vries R.P."/>
            <person name="Grigoriev I.V."/>
            <person name="Mortensen U.H."/>
            <person name="Andersen M.R."/>
            <person name="Baker S.E."/>
        </authorList>
    </citation>
    <scope>NUCLEOTIDE SEQUENCE [LARGE SCALE GENOMIC DNA]</scope>
    <source>
        <strain evidence="5 6">CBS 707.79</strain>
    </source>
</reference>
<dbReference type="OrthoDB" id="408631at2759"/>
<feature type="domain" description="Carboxylesterase type B" evidence="4">
    <location>
        <begin position="12"/>
        <end position="450"/>
    </location>
</feature>
<organism evidence="5 6">
    <name type="scientific">Aspergillus ellipticus CBS 707.79</name>
    <dbReference type="NCBI Taxonomy" id="1448320"/>
    <lineage>
        <taxon>Eukaryota</taxon>
        <taxon>Fungi</taxon>
        <taxon>Dikarya</taxon>
        <taxon>Ascomycota</taxon>
        <taxon>Pezizomycotina</taxon>
        <taxon>Eurotiomycetes</taxon>
        <taxon>Eurotiomycetidae</taxon>
        <taxon>Eurotiales</taxon>
        <taxon>Aspergillaceae</taxon>
        <taxon>Aspergillus</taxon>
        <taxon>Aspergillus subgen. Circumdati</taxon>
    </lineage>
</organism>
<dbReference type="VEuPathDB" id="FungiDB:BO71DRAFT_339706"/>
<dbReference type="EMBL" id="KZ826134">
    <property type="protein sequence ID" value="PYH88043.1"/>
    <property type="molecule type" value="Genomic_DNA"/>
</dbReference>
<evidence type="ECO:0000313" key="5">
    <source>
        <dbReference type="EMBL" id="PYH88043.1"/>
    </source>
</evidence>
<dbReference type="InterPro" id="IPR002018">
    <property type="entry name" value="CarbesteraseB"/>
</dbReference>
<dbReference type="PROSITE" id="PS00122">
    <property type="entry name" value="CARBOXYLESTERASE_B_1"/>
    <property type="match status" value="1"/>
</dbReference>
<dbReference type="Pfam" id="PF00135">
    <property type="entry name" value="COesterase"/>
    <property type="match status" value="1"/>
</dbReference>
<comment type="similarity">
    <text evidence="1 3">Belongs to the type-B carboxylesterase/lipase family.</text>
</comment>
<feature type="non-terminal residue" evidence="5">
    <location>
        <position position="1"/>
    </location>
</feature>